<feature type="region of interest" description="Disordered" evidence="1">
    <location>
        <begin position="216"/>
        <end position="270"/>
    </location>
</feature>
<protein>
    <submittedName>
        <fullName evidence="3">Uncharacterized protein LOC123392098</fullName>
    </submittedName>
</protein>
<proteinExistence type="predicted"/>
<dbReference type="Proteomes" id="UP000000715">
    <property type="component" value="Unplaced"/>
</dbReference>
<feature type="region of interest" description="Disordered" evidence="1">
    <location>
        <begin position="124"/>
        <end position="144"/>
    </location>
</feature>
<accession>A0A8U0V247</accession>
<dbReference type="RefSeq" id="XP_044935968.1">
    <property type="nucleotide sequence ID" value="XM_045080033.1"/>
</dbReference>
<evidence type="ECO:0000313" key="3">
    <source>
        <dbReference type="RefSeq" id="XP_044935968.1"/>
    </source>
</evidence>
<dbReference type="AlphaFoldDB" id="A0A8U0V247"/>
<organism evidence="2 3">
    <name type="scientific">Mustela putorius furo</name>
    <name type="common">European domestic ferret</name>
    <name type="synonym">Mustela furo</name>
    <dbReference type="NCBI Taxonomy" id="9669"/>
    <lineage>
        <taxon>Eukaryota</taxon>
        <taxon>Metazoa</taxon>
        <taxon>Chordata</taxon>
        <taxon>Craniata</taxon>
        <taxon>Vertebrata</taxon>
        <taxon>Euteleostomi</taxon>
        <taxon>Mammalia</taxon>
        <taxon>Eutheria</taxon>
        <taxon>Laurasiatheria</taxon>
        <taxon>Carnivora</taxon>
        <taxon>Caniformia</taxon>
        <taxon>Musteloidea</taxon>
        <taxon>Mustelidae</taxon>
        <taxon>Mustelinae</taxon>
        <taxon>Mustela</taxon>
    </lineage>
</organism>
<reference evidence="3" key="1">
    <citation type="submission" date="2025-08" db="UniProtKB">
        <authorList>
            <consortium name="RefSeq"/>
        </authorList>
    </citation>
    <scope>IDENTIFICATION</scope>
    <source>
        <tissue evidence="3">Brain</tissue>
    </source>
</reference>
<name>A0A8U0V247_MUSPF</name>
<gene>
    <name evidence="3" type="primary">LOC123392098</name>
</gene>
<evidence type="ECO:0000256" key="1">
    <source>
        <dbReference type="SAM" id="MobiDB-lite"/>
    </source>
</evidence>
<evidence type="ECO:0000313" key="2">
    <source>
        <dbReference type="Proteomes" id="UP000000715"/>
    </source>
</evidence>
<dbReference type="GeneID" id="123392098"/>
<sequence length="313" mass="32822">MQPGERVARVPGSKQAFGAVALRLEPGSWSRVPRSVWAPCLPAAPARTIGISVTQVNPPTPSSGSCGCWFGAGRQGVSPPRCPCVDFASRQACLGATVPQGARERTGLSPQGLLGPAWGRGLPGCGRRRSAREGRGFPKRGPRTNSAGTCVCTFSTSESPLPHPHSAGALACPAERVLVLAEPVQRGCGVERRGPSLPRVRREALLSAPCGSRLRVQLQRKSGRRKDGPWSPPTGGPRADPEARGSEPPEGWVRTGSGLGESVGACGRPWGRGRVSCPTCRPGDHQLPRWKPCVSTAMAASTGTRSRCSALRT</sequence>
<keyword evidence="2" id="KW-1185">Reference proteome</keyword>